<dbReference type="Proteomes" id="UP000054350">
    <property type="component" value="Unassembled WGS sequence"/>
</dbReference>
<dbReference type="NCBIfam" id="TIGR02232">
    <property type="entry name" value="myxo_disulf_rpt"/>
    <property type="match status" value="1"/>
</dbReference>
<keyword evidence="8" id="KW-1185">Reference proteome</keyword>
<organism evidence="7 8">
    <name type="scientific">Allomyces macrogynus (strain ATCC 38327)</name>
    <name type="common">Allomyces javanicus var. macrogynus</name>
    <dbReference type="NCBI Taxonomy" id="578462"/>
    <lineage>
        <taxon>Eukaryota</taxon>
        <taxon>Fungi</taxon>
        <taxon>Fungi incertae sedis</taxon>
        <taxon>Blastocladiomycota</taxon>
        <taxon>Blastocladiomycetes</taxon>
        <taxon>Blastocladiales</taxon>
        <taxon>Blastocladiaceae</taxon>
        <taxon>Allomyces</taxon>
    </lineage>
</organism>
<dbReference type="FunFam" id="4.10.70.10:FF:000003">
    <property type="entry name" value="Disintegrin and metalloproteinase domain-containing protein 17"/>
    <property type="match status" value="2"/>
</dbReference>
<dbReference type="PROSITE" id="PS50214">
    <property type="entry name" value="DISINTEGRIN_2"/>
    <property type="match status" value="2"/>
</dbReference>
<dbReference type="SUPFAM" id="SSF57552">
    <property type="entry name" value="Blood coagulation inhibitor (disintegrin)"/>
    <property type="match status" value="2"/>
</dbReference>
<dbReference type="AlphaFoldDB" id="A0A0L0T6J3"/>
<keyword evidence="1" id="KW-0732">Signal</keyword>
<dbReference type="VEuPathDB" id="FungiDB:AMAG_20080"/>
<dbReference type="Gene3D" id="4.10.70.10">
    <property type="entry name" value="Disintegrin domain"/>
    <property type="match status" value="2"/>
</dbReference>
<feature type="domain" description="Disintegrin" evidence="6">
    <location>
        <begin position="4"/>
        <end position="83"/>
    </location>
</feature>
<evidence type="ECO:0000259" key="6">
    <source>
        <dbReference type="PROSITE" id="PS50214"/>
    </source>
</evidence>
<sequence length="278" mass="28145">MLSSPLSGTGIVDPGEDCDSGNPVNGTACCLPQCQWRPGAVCDDARGPCCRGCQLLPSTTISRAASHPTCDAPSYCTGTLSSCLTPALSAPKNGLACNSTTTGAAGSCTYGKCSSIADQCSARGWTYTRLCDGSNWNAPCRVYCQSGNSCYTVGEARGDFAPCPLTANKTSICVSVAASAQLSQAELCGNGIVEFGEQCDSGDTIVGSSCFTTTCQFRPGAAHDKSNGACCTADCRPAAAGTFCCARSSTCDAADYCLGTNAQPDRVACTNGATNGAC</sequence>
<keyword evidence="2" id="KW-0677">Repeat</keyword>
<reference evidence="8" key="2">
    <citation type="submission" date="2009-11" db="EMBL/GenBank/DDBJ databases">
        <title>The Genome Sequence of Allomyces macrogynus strain ATCC 38327.</title>
        <authorList>
            <consortium name="The Broad Institute Genome Sequencing Platform"/>
            <person name="Russ C."/>
            <person name="Cuomo C."/>
            <person name="Shea T."/>
            <person name="Young S.K."/>
            <person name="Zeng Q."/>
            <person name="Koehrsen M."/>
            <person name="Haas B."/>
            <person name="Borodovsky M."/>
            <person name="Guigo R."/>
            <person name="Alvarado L."/>
            <person name="Berlin A."/>
            <person name="Borenstein D."/>
            <person name="Chen Z."/>
            <person name="Engels R."/>
            <person name="Freedman E."/>
            <person name="Gellesch M."/>
            <person name="Goldberg J."/>
            <person name="Griggs A."/>
            <person name="Gujja S."/>
            <person name="Heiman D."/>
            <person name="Hepburn T."/>
            <person name="Howarth C."/>
            <person name="Jen D."/>
            <person name="Larson L."/>
            <person name="Lewis B."/>
            <person name="Mehta T."/>
            <person name="Park D."/>
            <person name="Pearson M."/>
            <person name="Roberts A."/>
            <person name="Saif S."/>
            <person name="Shenoy N."/>
            <person name="Sisk P."/>
            <person name="Stolte C."/>
            <person name="Sykes S."/>
            <person name="Walk T."/>
            <person name="White J."/>
            <person name="Yandava C."/>
            <person name="Burger G."/>
            <person name="Gray M.W."/>
            <person name="Holland P.W.H."/>
            <person name="King N."/>
            <person name="Lang F.B.F."/>
            <person name="Roger A.J."/>
            <person name="Ruiz-Trillo I."/>
            <person name="Lander E."/>
            <person name="Nusbaum C."/>
        </authorList>
    </citation>
    <scope>NUCLEOTIDE SEQUENCE [LARGE SCALE GENOMIC DNA]</scope>
    <source>
        <strain evidence="8">ATCC 38327</strain>
    </source>
</reference>
<keyword evidence="3" id="KW-1015">Disulfide bond</keyword>
<dbReference type="InterPro" id="IPR011936">
    <property type="entry name" value="Myxo_disulph_rpt"/>
</dbReference>
<name>A0A0L0T6J3_ALLM3</name>
<proteinExistence type="predicted"/>
<gene>
    <name evidence="7" type="ORF">AMAG_20080</name>
</gene>
<dbReference type="EMBL" id="GG745365">
    <property type="protein sequence ID" value="KNE70306.1"/>
    <property type="molecule type" value="Genomic_DNA"/>
</dbReference>
<evidence type="ECO:0000256" key="1">
    <source>
        <dbReference type="ARBA" id="ARBA00022729"/>
    </source>
</evidence>
<dbReference type="InterPro" id="IPR036436">
    <property type="entry name" value="Disintegrin_dom_sf"/>
</dbReference>
<evidence type="ECO:0000313" key="8">
    <source>
        <dbReference type="Proteomes" id="UP000054350"/>
    </source>
</evidence>
<accession>A0A0L0T6J3</accession>
<dbReference type="OrthoDB" id="5951731at2759"/>
<dbReference type="PANTHER" id="PTHR11905:SF159">
    <property type="entry name" value="ADAM METALLOPROTEASE"/>
    <property type="match status" value="1"/>
</dbReference>
<dbReference type="SMART" id="SM00050">
    <property type="entry name" value="DISIN"/>
    <property type="match status" value="2"/>
</dbReference>
<comment type="function">
    <text evidence="4">Probable zinc protease.</text>
</comment>
<evidence type="ECO:0000256" key="2">
    <source>
        <dbReference type="ARBA" id="ARBA00022737"/>
    </source>
</evidence>
<dbReference type="eggNOG" id="KOG3658">
    <property type="taxonomic scope" value="Eukaryota"/>
</dbReference>
<dbReference type="STRING" id="578462.A0A0L0T6J3"/>
<evidence type="ECO:0000313" key="7">
    <source>
        <dbReference type="EMBL" id="KNE70306.1"/>
    </source>
</evidence>
<evidence type="ECO:0000256" key="5">
    <source>
        <dbReference type="ARBA" id="ARBA00074021"/>
    </source>
</evidence>
<reference evidence="7 8" key="1">
    <citation type="submission" date="2009-11" db="EMBL/GenBank/DDBJ databases">
        <title>Annotation of Allomyces macrogynus ATCC 38327.</title>
        <authorList>
            <consortium name="The Broad Institute Genome Sequencing Platform"/>
            <person name="Russ C."/>
            <person name="Cuomo C."/>
            <person name="Burger G."/>
            <person name="Gray M.W."/>
            <person name="Holland P.W.H."/>
            <person name="King N."/>
            <person name="Lang F.B.F."/>
            <person name="Roger A.J."/>
            <person name="Ruiz-Trillo I."/>
            <person name="Young S.K."/>
            <person name="Zeng Q."/>
            <person name="Gargeya S."/>
            <person name="Fitzgerald M."/>
            <person name="Haas B."/>
            <person name="Abouelleil A."/>
            <person name="Alvarado L."/>
            <person name="Arachchi H.M."/>
            <person name="Berlin A."/>
            <person name="Chapman S.B."/>
            <person name="Gearin G."/>
            <person name="Goldberg J."/>
            <person name="Griggs A."/>
            <person name="Gujja S."/>
            <person name="Hansen M."/>
            <person name="Heiman D."/>
            <person name="Howarth C."/>
            <person name="Larimer J."/>
            <person name="Lui A."/>
            <person name="MacDonald P.J.P."/>
            <person name="McCowen C."/>
            <person name="Montmayeur A."/>
            <person name="Murphy C."/>
            <person name="Neiman D."/>
            <person name="Pearson M."/>
            <person name="Priest M."/>
            <person name="Roberts A."/>
            <person name="Saif S."/>
            <person name="Shea T."/>
            <person name="Sisk P."/>
            <person name="Stolte C."/>
            <person name="Sykes S."/>
            <person name="Wortman J."/>
            <person name="Nusbaum C."/>
            <person name="Birren B."/>
        </authorList>
    </citation>
    <scope>NUCLEOTIDE SEQUENCE [LARGE SCALE GENOMIC DNA]</scope>
    <source>
        <strain evidence="7 8">ATCC 38327</strain>
    </source>
</reference>
<dbReference type="InterPro" id="IPR001762">
    <property type="entry name" value="Disintegrin_dom"/>
</dbReference>
<feature type="domain" description="Disintegrin" evidence="6">
    <location>
        <begin position="185"/>
        <end position="262"/>
    </location>
</feature>
<dbReference type="Pfam" id="PF00200">
    <property type="entry name" value="Disintegrin"/>
    <property type="match status" value="2"/>
</dbReference>
<protein>
    <recommendedName>
        <fullName evidence="5">Disintegrin and metalloproteinase domain-containing protein B</fullName>
    </recommendedName>
</protein>
<dbReference type="PANTHER" id="PTHR11905">
    <property type="entry name" value="ADAM A DISINTEGRIN AND METALLOPROTEASE DOMAIN"/>
    <property type="match status" value="1"/>
</dbReference>
<evidence type="ECO:0000256" key="3">
    <source>
        <dbReference type="ARBA" id="ARBA00023157"/>
    </source>
</evidence>
<evidence type="ECO:0000256" key="4">
    <source>
        <dbReference type="ARBA" id="ARBA00056552"/>
    </source>
</evidence>